<proteinExistence type="predicted"/>
<dbReference type="Proteomes" id="UP000269289">
    <property type="component" value="Unassembled WGS sequence"/>
</dbReference>
<organism evidence="2 3">
    <name type="scientific">Cellulomonas triticagri</name>
    <dbReference type="NCBI Taxonomy" id="2483352"/>
    <lineage>
        <taxon>Bacteria</taxon>
        <taxon>Bacillati</taxon>
        <taxon>Actinomycetota</taxon>
        <taxon>Actinomycetes</taxon>
        <taxon>Micrococcales</taxon>
        <taxon>Cellulomonadaceae</taxon>
        <taxon>Cellulomonas</taxon>
    </lineage>
</organism>
<evidence type="ECO:0000259" key="1">
    <source>
        <dbReference type="PROSITE" id="PS50943"/>
    </source>
</evidence>
<dbReference type="SMART" id="SM00530">
    <property type="entry name" value="HTH_XRE"/>
    <property type="match status" value="1"/>
</dbReference>
<dbReference type="AlphaFoldDB" id="A0A3M2J7Y4"/>
<dbReference type="InterPro" id="IPR001387">
    <property type="entry name" value="Cro/C1-type_HTH"/>
</dbReference>
<evidence type="ECO:0000313" key="2">
    <source>
        <dbReference type="EMBL" id="RMI06598.1"/>
    </source>
</evidence>
<dbReference type="OrthoDB" id="6637137at2"/>
<comment type="caution">
    <text evidence="2">The sequence shown here is derived from an EMBL/GenBank/DDBJ whole genome shotgun (WGS) entry which is preliminary data.</text>
</comment>
<dbReference type="SUPFAM" id="SSF47413">
    <property type="entry name" value="lambda repressor-like DNA-binding domains"/>
    <property type="match status" value="1"/>
</dbReference>
<dbReference type="RefSeq" id="WP_122150624.1">
    <property type="nucleotide sequence ID" value="NZ_RFFI01000103.1"/>
</dbReference>
<dbReference type="EMBL" id="RFFI01000103">
    <property type="protein sequence ID" value="RMI06598.1"/>
    <property type="molecule type" value="Genomic_DNA"/>
</dbReference>
<sequence length="98" mass="10320">MRVESPRTRRDLGALGAHLAAGRKIHGLTQAELAERAGISRATVAALERGDGGPRLDSFLAVVRVLGANDALVAAVDPLATEYGRAHAGRADRLRVRS</sequence>
<name>A0A3M2J7Y4_9CELL</name>
<dbReference type="GO" id="GO:0003677">
    <property type="term" value="F:DNA binding"/>
    <property type="evidence" value="ECO:0007669"/>
    <property type="project" value="InterPro"/>
</dbReference>
<keyword evidence="3" id="KW-1185">Reference proteome</keyword>
<dbReference type="Pfam" id="PF01381">
    <property type="entry name" value="HTH_3"/>
    <property type="match status" value="1"/>
</dbReference>
<dbReference type="PROSITE" id="PS50943">
    <property type="entry name" value="HTH_CROC1"/>
    <property type="match status" value="1"/>
</dbReference>
<dbReference type="InterPro" id="IPR010982">
    <property type="entry name" value="Lambda_DNA-bd_dom_sf"/>
</dbReference>
<dbReference type="Gene3D" id="1.10.260.40">
    <property type="entry name" value="lambda repressor-like DNA-binding domains"/>
    <property type="match status" value="1"/>
</dbReference>
<feature type="domain" description="HTH cro/C1-type" evidence="1">
    <location>
        <begin position="19"/>
        <end position="73"/>
    </location>
</feature>
<reference evidence="2 3" key="1">
    <citation type="submission" date="2018-10" db="EMBL/GenBank/DDBJ databases">
        <title>Isolation, diversity and antifungal activity of actinobacteria from wheat.</title>
        <authorList>
            <person name="Han C."/>
        </authorList>
    </citation>
    <scope>NUCLEOTIDE SEQUENCE [LARGE SCALE GENOMIC DNA]</scope>
    <source>
        <strain evidence="2 3">NEAU-YY56</strain>
    </source>
</reference>
<protein>
    <submittedName>
        <fullName evidence="2">XRE family transcriptional regulator</fullName>
    </submittedName>
</protein>
<evidence type="ECO:0000313" key="3">
    <source>
        <dbReference type="Proteomes" id="UP000269289"/>
    </source>
</evidence>
<gene>
    <name evidence="2" type="ORF">EBM89_15880</name>
</gene>
<accession>A0A3M2J7Y4</accession>
<dbReference type="CDD" id="cd00093">
    <property type="entry name" value="HTH_XRE"/>
    <property type="match status" value="1"/>
</dbReference>